<feature type="region of interest" description="Disordered" evidence="4">
    <location>
        <begin position="307"/>
        <end position="331"/>
    </location>
</feature>
<keyword evidence="7" id="KW-1185">Reference proteome</keyword>
<dbReference type="Pfam" id="PF12867">
    <property type="entry name" value="DinB_2"/>
    <property type="match status" value="1"/>
</dbReference>
<feature type="domain" description="HTH araC/xylS-type" evidence="5">
    <location>
        <begin position="10"/>
        <end position="107"/>
    </location>
</feature>
<dbReference type="Proteomes" id="UP000181980">
    <property type="component" value="Unassembled WGS sequence"/>
</dbReference>
<dbReference type="PANTHER" id="PTHR46796:SF2">
    <property type="entry name" value="TRANSCRIPTIONAL REGULATORY PROTEIN"/>
    <property type="match status" value="1"/>
</dbReference>
<dbReference type="InterPro" id="IPR050204">
    <property type="entry name" value="AraC_XylS_family_regulators"/>
</dbReference>
<dbReference type="SUPFAM" id="SSF46689">
    <property type="entry name" value="Homeodomain-like"/>
    <property type="match status" value="1"/>
</dbReference>
<accession>A0A1H5PYR3</accession>
<dbReference type="InterPro" id="IPR024775">
    <property type="entry name" value="DinB-like"/>
</dbReference>
<evidence type="ECO:0000256" key="3">
    <source>
        <dbReference type="ARBA" id="ARBA00023163"/>
    </source>
</evidence>
<dbReference type="RefSeq" id="WP_069111441.1">
    <property type="nucleotide sequence ID" value="NZ_FNUC01000004.1"/>
</dbReference>
<dbReference type="InterPro" id="IPR034660">
    <property type="entry name" value="DinB/YfiT-like"/>
</dbReference>
<dbReference type="SMART" id="SM00342">
    <property type="entry name" value="HTH_ARAC"/>
    <property type="match status" value="1"/>
</dbReference>
<dbReference type="EMBL" id="FNUC01000004">
    <property type="protein sequence ID" value="SEF18794.1"/>
    <property type="molecule type" value="Genomic_DNA"/>
</dbReference>
<evidence type="ECO:0000256" key="2">
    <source>
        <dbReference type="ARBA" id="ARBA00023125"/>
    </source>
</evidence>
<dbReference type="AlphaFoldDB" id="A0A1H5PYR3"/>
<evidence type="ECO:0000313" key="6">
    <source>
        <dbReference type="EMBL" id="SEF18794.1"/>
    </source>
</evidence>
<dbReference type="PROSITE" id="PS01124">
    <property type="entry name" value="HTH_ARAC_FAMILY_2"/>
    <property type="match status" value="1"/>
</dbReference>
<dbReference type="GO" id="GO:0043565">
    <property type="term" value="F:sequence-specific DNA binding"/>
    <property type="evidence" value="ECO:0007669"/>
    <property type="project" value="InterPro"/>
</dbReference>
<reference evidence="7" key="1">
    <citation type="submission" date="2016-10" db="EMBL/GenBank/DDBJ databases">
        <authorList>
            <person name="Varghese N."/>
            <person name="Submissions S."/>
        </authorList>
    </citation>
    <scope>NUCLEOTIDE SEQUENCE [LARGE SCALE GENOMIC DNA]</scope>
    <source>
        <strain evidence="7">DSM 45237</strain>
    </source>
</reference>
<dbReference type="PANTHER" id="PTHR46796">
    <property type="entry name" value="HTH-TYPE TRANSCRIPTIONAL ACTIVATOR RHAS-RELATED"/>
    <property type="match status" value="1"/>
</dbReference>
<dbReference type="Gene3D" id="1.10.10.60">
    <property type="entry name" value="Homeodomain-like"/>
    <property type="match status" value="1"/>
</dbReference>
<dbReference type="GO" id="GO:0003700">
    <property type="term" value="F:DNA-binding transcription factor activity"/>
    <property type="evidence" value="ECO:0007669"/>
    <property type="project" value="InterPro"/>
</dbReference>
<dbReference type="Gene3D" id="1.20.120.450">
    <property type="entry name" value="dinb family like domain"/>
    <property type="match status" value="1"/>
</dbReference>
<dbReference type="InterPro" id="IPR018060">
    <property type="entry name" value="HTH_AraC"/>
</dbReference>
<proteinExistence type="predicted"/>
<dbReference type="Pfam" id="PF12833">
    <property type="entry name" value="HTH_18"/>
    <property type="match status" value="1"/>
</dbReference>
<gene>
    <name evidence="6" type="ORF">SAMN04488561_6864</name>
</gene>
<dbReference type="STRING" id="561176.SAMN04488561_6864"/>
<dbReference type="OrthoDB" id="161473at2"/>
<organism evidence="6 7">
    <name type="scientific">Jiangella alba</name>
    <dbReference type="NCBI Taxonomy" id="561176"/>
    <lineage>
        <taxon>Bacteria</taxon>
        <taxon>Bacillati</taxon>
        <taxon>Actinomycetota</taxon>
        <taxon>Actinomycetes</taxon>
        <taxon>Jiangellales</taxon>
        <taxon>Jiangellaceae</taxon>
        <taxon>Jiangella</taxon>
    </lineage>
</organism>
<evidence type="ECO:0000256" key="1">
    <source>
        <dbReference type="ARBA" id="ARBA00023015"/>
    </source>
</evidence>
<name>A0A1H5PYR3_9ACTN</name>
<keyword evidence="2 6" id="KW-0238">DNA-binding</keyword>
<evidence type="ECO:0000313" key="7">
    <source>
        <dbReference type="Proteomes" id="UP000181980"/>
    </source>
</evidence>
<keyword evidence="1" id="KW-0805">Transcription regulation</keyword>
<protein>
    <submittedName>
        <fullName evidence="6">AraC-type DNA-binding protein</fullName>
    </submittedName>
</protein>
<evidence type="ECO:0000256" key="4">
    <source>
        <dbReference type="SAM" id="MobiDB-lite"/>
    </source>
</evidence>
<keyword evidence="3" id="KW-0804">Transcription</keyword>
<evidence type="ECO:0000259" key="5">
    <source>
        <dbReference type="PROSITE" id="PS01124"/>
    </source>
</evidence>
<sequence>MDDVRPDRLRGLLDTILTLLDEHLEGSEVAGRAFLSRFHFDRLVASGLGETPGAFRRRLLLERSAWQLSHGATVTEAGMRAGYGFSEAFSRAFSRAYGVPPGRFPAEGRDFRLVAPNGIHFHGPGGLWLSQPGGSEGTTTAMDLTDRLVEHDHWLTGRLLERAAELPGDQLDVEVRPRHQVLDFDGPETTVRAMLDRLVWTKEVWCAAIEGRELPDGTDRSVAGLRTRWGSAGAQWLRLVRRIRDHDEWNDGFVDAPCDPPQSFSLGGVVAHVVTFSAHRREVLGAALAELGVAGLDPGCPIEWERGRATERAHPPGRLRGTAGPEPRRSR</sequence>
<dbReference type="InterPro" id="IPR009057">
    <property type="entry name" value="Homeodomain-like_sf"/>
</dbReference>